<dbReference type="InterPro" id="IPR014031">
    <property type="entry name" value="Ketoacyl_synth_C"/>
</dbReference>
<dbReference type="InterPro" id="IPR014030">
    <property type="entry name" value="Ketoacyl_synth_N"/>
</dbReference>
<dbReference type="UniPathway" id="UPA00094"/>
<dbReference type="InterPro" id="IPR032821">
    <property type="entry name" value="PKS_assoc"/>
</dbReference>
<dbReference type="InterPro" id="IPR016035">
    <property type="entry name" value="Acyl_Trfase/lysoPLipase"/>
</dbReference>
<keyword evidence="4" id="KW-0597">Phosphoprotein</keyword>
<dbReference type="Pfam" id="PF16197">
    <property type="entry name" value="KAsynt_C_assoc"/>
    <property type="match status" value="1"/>
</dbReference>
<protein>
    <submittedName>
        <fullName evidence="12">Polyketide synthase</fullName>
    </submittedName>
</protein>
<dbReference type="CDD" id="cd05195">
    <property type="entry name" value="enoyl_red"/>
    <property type="match status" value="1"/>
</dbReference>
<dbReference type="Gene3D" id="3.40.50.11460">
    <property type="match status" value="1"/>
</dbReference>
<reference evidence="12 13" key="1">
    <citation type="submission" date="2018-04" db="EMBL/GenBank/DDBJ databases">
        <title>Brenneria corticis sp.nov.</title>
        <authorList>
            <person name="Li Y."/>
        </authorList>
    </citation>
    <scope>NUCLEOTIDE SEQUENCE [LARGE SCALE GENOMIC DNA]</scope>
    <source>
        <strain evidence="12 13">CFCC 11842</strain>
    </source>
</reference>
<evidence type="ECO:0000259" key="10">
    <source>
        <dbReference type="PROSITE" id="PS52004"/>
    </source>
</evidence>
<feature type="region of interest" description="N-terminal hotdog fold" evidence="8">
    <location>
        <begin position="1465"/>
        <end position="1592"/>
    </location>
</feature>
<dbReference type="EMBL" id="QDKH01000015">
    <property type="protein sequence ID" value="PWC14026.1"/>
    <property type="molecule type" value="Genomic_DNA"/>
</dbReference>
<dbReference type="PROSITE" id="PS00012">
    <property type="entry name" value="PHOSPHOPANTETHEINE"/>
    <property type="match status" value="1"/>
</dbReference>
<keyword evidence="13" id="KW-1185">Reference proteome</keyword>
<sequence>MAFFNLPLIVSGESPQALAAAAKRLIPEVESTPIEALPAFCYRRLGSTHASHRGAVVATDKAGFISGLTALAQGRMARNLIHGVADAERQPVFVFPGQGPLWPGMTTELLAAYPEFRQRLNHYGEILQSYLDWNPAEAIAAGEDFTRLAKIQPVQFTLASALADAWRFFGIREAAVVGHSVGEAAAAHASGYLSTEDAARLTTLWGQALTRIEGQGGMVSIAASVERIAPLLGKWAGRLDIAAVNSPRSVTVSGDNAALEELLAQLKTEGLWAWKVPGGEVAGHCHQVDTLREMVTEQAPDTASTSPRVALYSSVTGSRLDSTDLNAEYWFRILRETVVFEKSLRALIQDGYRLFIEVSPHPVLTSVIDELLRSAGVTGAAVSTLDRRKGDQESFLYALTHAFVNGAPIDWNAVCQTFFPQIAITPNPAAESPAEAAISPADAGVHEQGDPCPTGAFLDRAALVDRPLSEQRERLLGLVADKTEALLGQTFASDTQAFRDIGFTSLTVVELAKELSAATGLDLPSTLVYDYSTPRALSEHLRRALGLASPDEQDELTDAGSHTEEPIAIIGIGCRYPGGVTSPESLWQLVEEGRDAIGDYPSDRGWDTSNLYDPEPGKLGKISTRTSGFLYGATGFDAGFFGISPREATTMEPQQRLLLEVAWEAIERAGIDPTTLRGTNTGVFAGVMGTEYGPHLQQASEEVSGYGYMGTATCVASGRLAYCLGLEGPAITIDTACSSSLVAIHTASEALRSNDCKLALAAGVTVMPTPGVLIDFSQQRVLAPDGRCKAFSASADGVGLSEGIGVLLLERLSQAQANGHPILGVIRGSAVNQDGASNGLTAPSGTAQQQVIRRALANAGLTPQDIDVVEAHGTGTRLGDPIEANALLATYGQQRPAERPLLLGSIKSNIGHTQAAAGVAGVIKMVMAFRHGLIPRTLHVTEPSGEVAWSTGAVRLLTEQQPWPEVDGRPHRAAISSFGVSGTNGHLIVEQPPATPANARDGAEGASAPPEMLWPISAKTESALRAQAARLREHVISRPDINLVDIGYSLGVSRSGFPCRSAVWGQSRDSLIKGLQALAEGRDHPGLTKGVLSPNGTGKLVFVFPGQGSQWPEMGMALYDVFSVYRRAIEQVDEALRPFTGWSLVDVLRGKSGAPSLERVDVVQPALFAVMISLARLWQSFGLSPNAVVGHSQGEIAAAHIAGALTLQDAVKIVALRSKLMLTMSGSGTMATLGLSAEQTQELVDRCDGDITLAVFNSPTATVVSGDTDAIANLLRRCKKEGVRAKRIAVDVAGHSPRLDNLRPVLLELFAGLLPNPTRVAFYSTVDGYPHDTPLDGAALNAEYWCDNLCNPVRFVDSTLSLTKPGNMTFLECSPHSVLIPAIEETTGDTATVIGTMKRSKPSIECLTEAMARLYVSGHDINWRALHPAADIVDVPTYPFEHRYYWLNLESSSDVSTAGQRTTEHALLSAAIDLPDDEGLLLTGRIGLSTHPWLADHAAAGVVLVPGTAYLDMIRHAALMVGEDRIAELILQAPMVLSEQSELDLQLRVGPPDEEGRRPVTLHARKSVDDGFEPPSWTLHATALLTRPAPVSTPVFAPESWPPAGAEPVDLAVLRRRLAEAGYEYGPAFNGLQSVWSQGDDLYVEAHLPDELTATGHTLHPALLDTVLHSIALPDITGAEDDGNDGLRLPFTFNGITGGDVPARRLRARLHLTNADSVSVIATDETGAPVLSIDTLDLRETSRDRLRQLLRVQPDHDLLRTTWSPLPSAAAATRDAPPVATWALLDTDPRSTSVLDMLPRYTGLSDLAAAALSATPPEIIIWPLPTRASADTGDVPDAVRAMSENVMHVLQEWLDNENLSHTILVAVTRRAMTIGSNEKPHLTHGPAWGLLHSAQNEHPGRIVLIDTDHPLDNLAPVTTALTSERPQLAVRDGQLYLPHLTRSSAAERLTPPSDTPFWRMDIPNAGRIDNLILKPAPEAAAPLGAGQIRLSVRAAGVNFYDVVCALGLIPPQHEFGTEAAGVVAEVGPGVERFAVGDRVMVMTEGAFGPVVIADQRTTVHIPSEWSFSQAAGVPVSFLTAYYALVNLANIQPGEKVLIHAAAGGVGQSAIQLARYLGAEIFATAHPGKWHILRNLGIPDDHIASSRTLDFAAHFQTTMGGNGIDVVLNSLTEAFIDASMDLMAAGGRFVEIGKTDVRDVQQVAATHPNIVYQYLDRPDGDPDATAQMLAKLLDLMRSGALTPLPVTAYGVRDAIQAFRLMQQGRHSGKIVLTFPQPLDPDGTVLITGGTGTLAGLLAHHLVTAHHVRRLVLASRSGAWSDNAAPLKAGLESLGATVAIVACDAADPLALKAVFDAIPAEHPLTGVFHTAGVLADATITSLTAGDLKKVFAPKVDAAWHLHQLTRHLDLAAFVLYSSSAGTLGSPGQGNYAAANLFLDSLAQYRHLQGLPATSLAWGWWQPVTGLSGALTNTDNARIARTGFAPITAEHGHALVDAALDLPYAALAAVPLNQQTLRKNSQSGTLHPLLERLAGVTGSRRSRAGVDKAPDLRKALAALEPAARLKHLQTIIAQHIAAILSLDDATQIAPDASFKESGLDSLMALELRNRLTAASGLRLPATLTYDFPTPAALAAHLGEQLIPEIDEAPAPEDEDSRIRRAIESIPLARLREHDLLNTLLQLAEGKTPPDNRLANDGDENIRTASIDELVALALSTKEEN</sequence>
<dbReference type="SUPFAM" id="SSF53901">
    <property type="entry name" value="Thiolase-like"/>
    <property type="match status" value="1"/>
</dbReference>
<dbReference type="Pfam" id="PF02801">
    <property type="entry name" value="Ketoacyl-synt_C"/>
    <property type="match status" value="1"/>
</dbReference>
<dbReference type="InterPro" id="IPR006162">
    <property type="entry name" value="Ppantetheine_attach_site"/>
</dbReference>
<feature type="domain" description="Ketosynthase family 3 (KS3)" evidence="10">
    <location>
        <begin position="564"/>
        <end position="991"/>
    </location>
</feature>
<dbReference type="Gene3D" id="3.10.129.110">
    <property type="entry name" value="Polyketide synthase dehydratase"/>
    <property type="match status" value="1"/>
</dbReference>
<gene>
    <name evidence="12" type="ORF">DDT56_14030</name>
</gene>
<dbReference type="Pfam" id="PF00550">
    <property type="entry name" value="PP-binding"/>
    <property type="match status" value="2"/>
</dbReference>
<evidence type="ECO:0000256" key="3">
    <source>
        <dbReference type="ARBA" id="ARBA00022450"/>
    </source>
</evidence>
<evidence type="ECO:0000313" key="12">
    <source>
        <dbReference type="EMBL" id="PWC14026.1"/>
    </source>
</evidence>
<keyword evidence="3" id="KW-0596">Phosphopantetheine</keyword>
<dbReference type="InterPro" id="IPR049900">
    <property type="entry name" value="PKS_mFAS_DH"/>
</dbReference>
<dbReference type="InterPro" id="IPR011032">
    <property type="entry name" value="GroES-like_sf"/>
</dbReference>
<dbReference type="PROSITE" id="PS52019">
    <property type="entry name" value="PKS_MFAS_DH"/>
    <property type="match status" value="1"/>
</dbReference>
<dbReference type="Pfam" id="PF13602">
    <property type="entry name" value="ADH_zinc_N_2"/>
    <property type="match status" value="1"/>
</dbReference>
<dbReference type="InterPro" id="IPR020843">
    <property type="entry name" value="ER"/>
</dbReference>
<dbReference type="SUPFAM" id="SSF50129">
    <property type="entry name" value="GroES-like"/>
    <property type="match status" value="1"/>
</dbReference>
<dbReference type="Gene3D" id="3.40.47.10">
    <property type="match status" value="1"/>
</dbReference>
<evidence type="ECO:0000256" key="8">
    <source>
        <dbReference type="PROSITE-ProRule" id="PRU01363"/>
    </source>
</evidence>
<dbReference type="GO" id="GO:0031177">
    <property type="term" value="F:phosphopantetheine binding"/>
    <property type="evidence" value="ECO:0007669"/>
    <property type="project" value="InterPro"/>
</dbReference>
<dbReference type="InterPro" id="IPR018201">
    <property type="entry name" value="Ketoacyl_synth_AS"/>
</dbReference>
<name>A0A2U1TX88_9GAMM</name>
<feature type="domain" description="Carrier" evidence="9">
    <location>
        <begin position="2563"/>
        <end position="2638"/>
    </location>
</feature>
<evidence type="ECO:0000256" key="1">
    <source>
        <dbReference type="ARBA" id="ARBA00005194"/>
    </source>
</evidence>
<dbReference type="InterPro" id="IPR013154">
    <property type="entry name" value="ADH-like_N"/>
</dbReference>
<feature type="region of interest" description="C-terminal hotdog fold" evidence="8">
    <location>
        <begin position="1606"/>
        <end position="1747"/>
    </location>
</feature>
<dbReference type="PANTHER" id="PTHR43775:SF51">
    <property type="entry name" value="INACTIVE PHENOLPHTHIOCEROL SYNTHESIS POLYKETIDE SYNTHASE TYPE I PKS1-RELATED"/>
    <property type="match status" value="1"/>
</dbReference>
<dbReference type="Pfam" id="PF08240">
    <property type="entry name" value="ADH_N"/>
    <property type="match status" value="1"/>
</dbReference>
<feature type="domain" description="Carrier" evidence="9">
    <location>
        <begin position="469"/>
        <end position="545"/>
    </location>
</feature>
<dbReference type="SUPFAM" id="SSF47336">
    <property type="entry name" value="ACP-like"/>
    <property type="match status" value="2"/>
</dbReference>
<dbReference type="Pfam" id="PF14765">
    <property type="entry name" value="PS-DH"/>
    <property type="match status" value="1"/>
</dbReference>
<dbReference type="InterPro" id="IPR049551">
    <property type="entry name" value="PKS_DH_C"/>
</dbReference>
<dbReference type="InterPro" id="IPR002364">
    <property type="entry name" value="Quin_OxRdtase/zeta-crystal_CS"/>
</dbReference>
<dbReference type="InterPro" id="IPR001227">
    <property type="entry name" value="Ac_transferase_dom_sf"/>
</dbReference>
<dbReference type="Pfam" id="PF08659">
    <property type="entry name" value="KR"/>
    <property type="match status" value="1"/>
</dbReference>
<accession>A0A2U1TX88</accession>
<dbReference type="FunFam" id="3.40.366.10:FF:000002">
    <property type="entry name" value="Probable polyketide synthase 2"/>
    <property type="match status" value="1"/>
</dbReference>
<dbReference type="InterPro" id="IPR020806">
    <property type="entry name" value="PKS_PP-bd"/>
</dbReference>
<dbReference type="InterPro" id="IPR042104">
    <property type="entry name" value="PKS_dehydratase_sf"/>
</dbReference>
<dbReference type="InterPro" id="IPR057326">
    <property type="entry name" value="KR_dom"/>
</dbReference>
<evidence type="ECO:0000256" key="2">
    <source>
        <dbReference type="ARBA" id="ARBA00006484"/>
    </source>
</evidence>
<dbReference type="Pfam" id="PF00109">
    <property type="entry name" value="ketoacyl-synt"/>
    <property type="match status" value="1"/>
</dbReference>
<dbReference type="InterPro" id="IPR036736">
    <property type="entry name" value="ACP-like_sf"/>
</dbReference>
<dbReference type="GO" id="GO:0016491">
    <property type="term" value="F:oxidoreductase activity"/>
    <property type="evidence" value="ECO:0007669"/>
    <property type="project" value="InterPro"/>
</dbReference>
<dbReference type="Pfam" id="PF21089">
    <property type="entry name" value="PKS_DH_N"/>
    <property type="match status" value="1"/>
</dbReference>
<dbReference type="FunFam" id="3.40.47.10:FF:000019">
    <property type="entry name" value="Polyketide synthase type I"/>
    <property type="match status" value="1"/>
</dbReference>
<feature type="active site" description="Proton acceptor; for dehydratase activity" evidence="8">
    <location>
        <position position="1497"/>
    </location>
</feature>
<dbReference type="PROSITE" id="PS01162">
    <property type="entry name" value="QOR_ZETA_CRYSTAL"/>
    <property type="match status" value="1"/>
</dbReference>
<keyword evidence="6" id="KW-0511">Multifunctional enzyme</keyword>
<dbReference type="GO" id="GO:0004312">
    <property type="term" value="F:fatty acid synthase activity"/>
    <property type="evidence" value="ECO:0007669"/>
    <property type="project" value="TreeGrafter"/>
</dbReference>
<dbReference type="InterPro" id="IPR016039">
    <property type="entry name" value="Thiolase-like"/>
</dbReference>
<dbReference type="GO" id="GO:0008270">
    <property type="term" value="F:zinc ion binding"/>
    <property type="evidence" value="ECO:0007669"/>
    <property type="project" value="InterPro"/>
</dbReference>
<dbReference type="InterPro" id="IPR009081">
    <property type="entry name" value="PP-bd_ACP"/>
</dbReference>
<dbReference type="SMART" id="SM00822">
    <property type="entry name" value="PKS_KR"/>
    <property type="match status" value="1"/>
</dbReference>
<dbReference type="InterPro" id="IPR020807">
    <property type="entry name" value="PKS_DH"/>
</dbReference>
<feature type="domain" description="PKS/mFAS DH" evidence="11">
    <location>
        <begin position="1465"/>
        <end position="1747"/>
    </location>
</feature>
<dbReference type="GO" id="GO:0004315">
    <property type="term" value="F:3-oxoacyl-[acyl-carrier-protein] synthase activity"/>
    <property type="evidence" value="ECO:0007669"/>
    <property type="project" value="InterPro"/>
</dbReference>
<evidence type="ECO:0000259" key="11">
    <source>
        <dbReference type="PROSITE" id="PS52019"/>
    </source>
</evidence>
<dbReference type="InterPro" id="IPR020841">
    <property type="entry name" value="PKS_Beta-ketoAc_synthase_dom"/>
</dbReference>
<dbReference type="SUPFAM" id="SSF51735">
    <property type="entry name" value="NAD(P)-binding Rossmann-fold domains"/>
    <property type="match status" value="3"/>
</dbReference>
<dbReference type="Proteomes" id="UP000296159">
    <property type="component" value="Unassembled WGS sequence"/>
</dbReference>
<dbReference type="Gene3D" id="3.40.50.720">
    <property type="entry name" value="NAD(P)-binding Rossmann-like Domain"/>
    <property type="match status" value="1"/>
</dbReference>
<dbReference type="CDD" id="cd00833">
    <property type="entry name" value="PKS"/>
    <property type="match status" value="1"/>
</dbReference>
<dbReference type="Gene3D" id="3.30.70.3290">
    <property type="match status" value="2"/>
</dbReference>
<dbReference type="InterPro" id="IPR036291">
    <property type="entry name" value="NAD(P)-bd_dom_sf"/>
</dbReference>
<evidence type="ECO:0000256" key="6">
    <source>
        <dbReference type="ARBA" id="ARBA00023268"/>
    </source>
</evidence>
<dbReference type="SMART" id="SM00827">
    <property type="entry name" value="PKS_AT"/>
    <property type="match status" value="2"/>
</dbReference>
<dbReference type="Gene3D" id="3.40.366.10">
    <property type="entry name" value="Malonyl-Coenzyme A Acyl Carrier Protein, domain 2"/>
    <property type="match status" value="2"/>
</dbReference>
<dbReference type="PANTHER" id="PTHR43775">
    <property type="entry name" value="FATTY ACID SYNTHASE"/>
    <property type="match status" value="1"/>
</dbReference>
<comment type="similarity">
    <text evidence="2">Belongs to the short-chain dehydrogenases/reductases (SDR) family.</text>
</comment>
<dbReference type="SMART" id="SM01294">
    <property type="entry name" value="PKS_PP_betabranch"/>
    <property type="match status" value="1"/>
</dbReference>
<dbReference type="SMART" id="SM00826">
    <property type="entry name" value="PKS_DH"/>
    <property type="match status" value="1"/>
</dbReference>
<dbReference type="Gene3D" id="1.10.1200.10">
    <property type="entry name" value="ACP-like"/>
    <property type="match status" value="2"/>
</dbReference>
<dbReference type="SMART" id="SM00829">
    <property type="entry name" value="PKS_ER"/>
    <property type="match status" value="1"/>
</dbReference>
<proteinExistence type="inferred from homology"/>
<dbReference type="RefSeq" id="WP_136167058.1">
    <property type="nucleotide sequence ID" value="NZ_KZ819082.1"/>
</dbReference>
<evidence type="ECO:0000313" key="13">
    <source>
        <dbReference type="Proteomes" id="UP000296159"/>
    </source>
</evidence>
<comment type="pathway">
    <text evidence="1">Lipid metabolism; fatty acid biosynthesis.</text>
</comment>
<dbReference type="FunFam" id="3.40.50.720:FF:000209">
    <property type="entry name" value="Polyketide synthase Pks12"/>
    <property type="match status" value="1"/>
</dbReference>
<comment type="function">
    <text evidence="7">Involved in production of the polyketide antibiotic thailandamide.</text>
</comment>
<dbReference type="InterPro" id="IPR014043">
    <property type="entry name" value="Acyl_transferase_dom"/>
</dbReference>
<dbReference type="PROSITE" id="PS00606">
    <property type="entry name" value="KS3_1"/>
    <property type="match status" value="1"/>
</dbReference>
<dbReference type="InterPro" id="IPR050091">
    <property type="entry name" value="PKS_NRPS_Biosynth_Enz"/>
</dbReference>
<dbReference type="Pfam" id="PF00698">
    <property type="entry name" value="Acyl_transf_1"/>
    <property type="match status" value="2"/>
</dbReference>
<dbReference type="Pfam" id="PF22953">
    <property type="entry name" value="SpnB_Rossmann"/>
    <property type="match status" value="1"/>
</dbReference>
<keyword evidence="5" id="KW-0808">Transferase</keyword>
<evidence type="ECO:0000256" key="7">
    <source>
        <dbReference type="ARBA" id="ARBA00054155"/>
    </source>
</evidence>
<comment type="caution">
    <text evidence="12">The sequence shown here is derived from an EMBL/GenBank/DDBJ whole genome shotgun (WGS) entry which is preliminary data.</text>
</comment>
<feature type="active site" description="Proton donor; for dehydratase activity" evidence="8">
    <location>
        <position position="1665"/>
    </location>
</feature>
<dbReference type="PROSITE" id="PS52004">
    <property type="entry name" value="KS3_2"/>
    <property type="match status" value="1"/>
</dbReference>
<dbReference type="CDD" id="cd08956">
    <property type="entry name" value="KR_3_FAS_SDR_x"/>
    <property type="match status" value="1"/>
</dbReference>
<dbReference type="InterPro" id="IPR013968">
    <property type="entry name" value="PKS_KR"/>
</dbReference>
<dbReference type="SUPFAM" id="SSF52151">
    <property type="entry name" value="FabD/lysophospholipase-like"/>
    <property type="match status" value="2"/>
</dbReference>
<dbReference type="Gene3D" id="3.90.180.10">
    <property type="entry name" value="Medium-chain alcohol dehydrogenases, catalytic domain"/>
    <property type="match status" value="1"/>
</dbReference>
<dbReference type="PROSITE" id="PS50075">
    <property type="entry name" value="CARRIER"/>
    <property type="match status" value="2"/>
</dbReference>
<evidence type="ECO:0000256" key="5">
    <source>
        <dbReference type="ARBA" id="ARBA00022679"/>
    </source>
</evidence>
<dbReference type="GO" id="GO:0006633">
    <property type="term" value="P:fatty acid biosynthetic process"/>
    <property type="evidence" value="ECO:0007669"/>
    <property type="project" value="UniProtKB-UniPathway"/>
</dbReference>
<dbReference type="SUPFAM" id="SSF55048">
    <property type="entry name" value="Probable ACP-binding domain of malonyl-CoA ACP transacylase"/>
    <property type="match status" value="2"/>
</dbReference>
<evidence type="ECO:0000259" key="9">
    <source>
        <dbReference type="PROSITE" id="PS50075"/>
    </source>
</evidence>
<dbReference type="InterPro" id="IPR016036">
    <property type="entry name" value="Malonyl_transacylase_ACP-bd"/>
</dbReference>
<dbReference type="SMART" id="SM00823">
    <property type="entry name" value="PKS_PP"/>
    <property type="match status" value="2"/>
</dbReference>
<dbReference type="SMART" id="SM00825">
    <property type="entry name" value="PKS_KS"/>
    <property type="match status" value="1"/>
</dbReference>
<evidence type="ECO:0000256" key="4">
    <source>
        <dbReference type="ARBA" id="ARBA00022553"/>
    </source>
</evidence>
<dbReference type="InterPro" id="IPR049552">
    <property type="entry name" value="PKS_DH_N"/>
</dbReference>
<organism evidence="12 13">
    <name type="scientific">Brenneria corticis</name>
    <dbReference type="NCBI Taxonomy" id="2173106"/>
    <lineage>
        <taxon>Bacteria</taxon>
        <taxon>Pseudomonadati</taxon>
        <taxon>Pseudomonadota</taxon>
        <taxon>Gammaproteobacteria</taxon>
        <taxon>Enterobacterales</taxon>
        <taxon>Pectobacteriaceae</taxon>
        <taxon>Brenneria</taxon>
    </lineage>
</organism>
<dbReference type="InterPro" id="IPR055123">
    <property type="entry name" value="SpnB-like_Rossmann"/>
</dbReference>